<dbReference type="NCBIfam" id="NF003995">
    <property type="entry name" value="PRK05472.2-4"/>
    <property type="match status" value="1"/>
</dbReference>
<dbReference type="Gene3D" id="3.40.50.720">
    <property type="entry name" value="NAD(P)-binding Rossmann-like Domain"/>
    <property type="match status" value="1"/>
</dbReference>
<dbReference type="GO" id="GO:0051775">
    <property type="term" value="P:response to redox state"/>
    <property type="evidence" value="ECO:0007669"/>
    <property type="project" value="InterPro"/>
</dbReference>
<comment type="caution">
    <text evidence="9">The sequence shown here is derived from an EMBL/GenBank/DDBJ whole genome shotgun (WGS) entry which is preliminary data.</text>
</comment>
<dbReference type="SUPFAM" id="SSF51735">
    <property type="entry name" value="NAD(P)-binding Rossmann-fold domains"/>
    <property type="match status" value="1"/>
</dbReference>
<dbReference type="NCBIfam" id="NF003993">
    <property type="entry name" value="PRK05472.2-2"/>
    <property type="match status" value="1"/>
</dbReference>
<dbReference type="GO" id="GO:0003677">
    <property type="term" value="F:DNA binding"/>
    <property type="evidence" value="ECO:0007669"/>
    <property type="project" value="UniProtKB-UniRule"/>
</dbReference>
<dbReference type="NCBIfam" id="NF003989">
    <property type="entry name" value="PRK05472.1-3"/>
    <property type="match status" value="1"/>
</dbReference>
<dbReference type="InterPro" id="IPR022876">
    <property type="entry name" value="Tscrpt_rep_Rex"/>
</dbReference>
<reference evidence="9 10" key="1">
    <citation type="journal article" date="2018" name="ISME J.">
        <title>A methanotrophic archaeon couples anaerobic oxidation of methane to Fe(III) reduction.</title>
        <authorList>
            <person name="Cai C."/>
            <person name="Leu A.O."/>
            <person name="Xie G.J."/>
            <person name="Guo J."/>
            <person name="Feng Y."/>
            <person name="Zhao J.X."/>
            <person name="Tyson G.W."/>
            <person name="Yuan Z."/>
            <person name="Hu S."/>
        </authorList>
    </citation>
    <scope>NUCLEOTIDE SEQUENCE [LARGE SCALE GENOMIC DNA]</scope>
    <source>
        <strain evidence="9">FeB_12</strain>
    </source>
</reference>
<evidence type="ECO:0000256" key="4">
    <source>
        <dbReference type="ARBA" id="ARBA00023027"/>
    </source>
</evidence>
<evidence type="ECO:0000256" key="5">
    <source>
        <dbReference type="ARBA" id="ARBA00023125"/>
    </source>
</evidence>
<feature type="DNA-binding region" description="H-T-H motif" evidence="7">
    <location>
        <begin position="15"/>
        <end position="54"/>
    </location>
</feature>
<dbReference type="InterPro" id="IPR036390">
    <property type="entry name" value="WH_DNA-bd_sf"/>
</dbReference>
<evidence type="ECO:0000313" key="9">
    <source>
        <dbReference type="EMBL" id="PWB73829.1"/>
    </source>
</evidence>
<keyword evidence="4 7" id="KW-0520">NAD</keyword>
<evidence type="ECO:0000259" key="8">
    <source>
        <dbReference type="SMART" id="SM00881"/>
    </source>
</evidence>
<comment type="function">
    <text evidence="7">Modulates transcription in response to changes in cellular NADH/NAD(+) redox state.</text>
</comment>
<dbReference type="InterPro" id="IPR036291">
    <property type="entry name" value="NAD(P)-bd_dom_sf"/>
</dbReference>
<dbReference type="NCBIfam" id="NF003992">
    <property type="entry name" value="PRK05472.2-1"/>
    <property type="match status" value="1"/>
</dbReference>
<comment type="similarity">
    <text evidence="7">Belongs to the transcriptional regulatory Rex family.</text>
</comment>
<keyword evidence="5 7" id="KW-0238">DNA-binding</keyword>
<evidence type="ECO:0000256" key="6">
    <source>
        <dbReference type="ARBA" id="ARBA00023163"/>
    </source>
</evidence>
<protein>
    <recommendedName>
        <fullName evidence="7">Redox-sensing transcriptional repressor Rex</fullName>
    </recommendedName>
</protein>
<keyword evidence="1 7" id="KW-0963">Cytoplasm</keyword>
<dbReference type="EMBL" id="PQAP01000047">
    <property type="protein sequence ID" value="PWB73829.1"/>
    <property type="molecule type" value="Genomic_DNA"/>
</dbReference>
<dbReference type="Pfam" id="PF02629">
    <property type="entry name" value="CoA_binding"/>
    <property type="match status" value="1"/>
</dbReference>
<dbReference type="InterPro" id="IPR058236">
    <property type="entry name" value="Rex_actinobacterial-type"/>
</dbReference>
<dbReference type="SUPFAM" id="SSF46785">
    <property type="entry name" value="Winged helix' DNA-binding domain"/>
    <property type="match status" value="1"/>
</dbReference>
<dbReference type="GO" id="GO:0005737">
    <property type="term" value="C:cytoplasm"/>
    <property type="evidence" value="ECO:0007669"/>
    <property type="project" value="UniProtKB-SubCell"/>
</dbReference>
<dbReference type="GO" id="GO:0045892">
    <property type="term" value="P:negative regulation of DNA-templated transcription"/>
    <property type="evidence" value="ECO:0007669"/>
    <property type="project" value="InterPro"/>
</dbReference>
<accession>A0A855X8Y4</accession>
<evidence type="ECO:0000256" key="1">
    <source>
        <dbReference type="ARBA" id="ARBA00022490"/>
    </source>
</evidence>
<dbReference type="Proteomes" id="UP000250918">
    <property type="component" value="Unassembled WGS sequence"/>
</dbReference>
<dbReference type="InterPro" id="IPR003781">
    <property type="entry name" value="CoA-bd"/>
</dbReference>
<dbReference type="PANTHER" id="PTHR35786">
    <property type="entry name" value="REDOX-SENSING TRANSCRIPTIONAL REPRESSOR REX"/>
    <property type="match status" value="1"/>
</dbReference>
<dbReference type="PANTHER" id="PTHR35786:SF1">
    <property type="entry name" value="REDOX-SENSING TRANSCRIPTIONAL REPRESSOR REX 1"/>
    <property type="match status" value="1"/>
</dbReference>
<evidence type="ECO:0000256" key="2">
    <source>
        <dbReference type="ARBA" id="ARBA00022491"/>
    </source>
</evidence>
<evidence type="ECO:0000313" key="10">
    <source>
        <dbReference type="Proteomes" id="UP000250918"/>
    </source>
</evidence>
<dbReference type="HAMAP" id="MF_01131">
    <property type="entry name" value="Rex"/>
    <property type="match status" value="1"/>
</dbReference>
<keyword evidence="3 7" id="KW-0805">Transcription regulation</keyword>
<organism evidence="9 10">
    <name type="scientific">candidate division GN15 bacterium</name>
    <dbReference type="NCBI Taxonomy" id="2072418"/>
    <lineage>
        <taxon>Bacteria</taxon>
        <taxon>candidate division GN15</taxon>
    </lineage>
</organism>
<evidence type="ECO:0000256" key="3">
    <source>
        <dbReference type="ARBA" id="ARBA00023015"/>
    </source>
</evidence>
<keyword evidence="6 7" id="KW-0804">Transcription</keyword>
<dbReference type="SMART" id="SM00881">
    <property type="entry name" value="CoA_binding"/>
    <property type="match status" value="1"/>
</dbReference>
<comment type="subcellular location">
    <subcellularLocation>
        <location evidence="7">Cytoplasm</location>
    </subcellularLocation>
</comment>
<sequence length="217" mass="24630">MRKRISESTIHRLSLYYRALSLLEKENYETVSSKELAKREKLTPAQVRKDLSFFGSFGTRGLGYPVKELRAQISSILGLDRTWRVALIGIGNIGSALVSYKEFSKQGFQIVKLFDNDQRKIGSNHKGIIVSDIRNLETELRNDRIEMVVLAVPATVAQYIVDDVVRAGIKAILNFAPANLKVPDDVYLRNENMSMELEYLSFAIVNNHAQKRVKLNI</sequence>
<gene>
    <name evidence="7" type="primary">rex</name>
    <name evidence="9" type="ORF">C3F09_04745</name>
</gene>
<feature type="domain" description="CoA-binding" evidence="8">
    <location>
        <begin position="78"/>
        <end position="179"/>
    </location>
</feature>
<dbReference type="GO" id="GO:0003700">
    <property type="term" value="F:DNA-binding transcription factor activity"/>
    <property type="evidence" value="ECO:0007669"/>
    <property type="project" value="UniProtKB-UniRule"/>
</dbReference>
<dbReference type="AlphaFoldDB" id="A0A855X8Y4"/>
<proteinExistence type="inferred from homology"/>
<dbReference type="Gene3D" id="1.10.10.10">
    <property type="entry name" value="Winged helix-like DNA-binding domain superfamily/Winged helix DNA-binding domain"/>
    <property type="match status" value="1"/>
</dbReference>
<name>A0A855X8Y4_9BACT</name>
<dbReference type="InterPro" id="IPR036388">
    <property type="entry name" value="WH-like_DNA-bd_sf"/>
</dbReference>
<feature type="binding site" evidence="7">
    <location>
        <begin position="89"/>
        <end position="94"/>
    </location>
    <ligand>
        <name>NAD(+)</name>
        <dbReference type="ChEBI" id="CHEBI:57540"/>
    </ligand>
</feature>
<keyword evidence="2 7" id="KW-0678">Repressor</keyword>
<dbReference type="NCBIfam" id="NF003994">
    <property type="entry name" value="PRK05472.2-3"/>
    <property type="match status" value="1"/>
</dbReference>
<dbReference type="InterPro" id="IPR009718">
    <property type="entry name" value="Rex_DNA-bd_C_dom"/>
</dbReference>
<dbReference type="NCBIfam" id="NF003996">
    <property type="entry name" value="PRK05472.2-5"/>
    <property type="match status" value="1"/>
</dbReference>
<evidence type="ECO:0000256" key="7">
    <source>
        <dbReference type="HAMAP-Rule" id="MF_01131"/>
    </source>
</evidence>
<comment type="subunit">
    <text evidence="7">Homodimer.</text>
</comment>
<dbReference type="Pfam" id="PF06971">
    <property type="entry name" value="Put_DNA-bind_N"/>
    <property type="match status" value="1"/>
</dbReference>